<reference evidence="2 3" key="1">
    <citation type="submission" date="2018-08" db="EMBL/GenBank/DDBJ databases">
        <title>Recombination of ecologically and evolutionarily significant loci maintains genetic cohesion in the Pseudomonas syringae species complex.</title>
        <authorList>
            <person name="Dillon M."/>
            <person name="Thakur S."/>
            <person name="Almeida R.N.D."/>
            <person name="Weir B.S."/>
            <person name="Guttman D.S."/>
        </authorList>
    </citation>
    <scope>NUCLEOTIDE SEQUENCE [LARGE SCALE GENOMIC DNA]</scope>
    <source>
        <strain evidence="2 3">ICMP 9829</strain>
    </source>
</reference>
<evidence type="ECO:0000256" key="1">
    <source>
        <dbReference type="SAM" id="Phobius"/>
    </source>
</evidence>
<dbReference type="Proteomes" id="UP000274212">
    <property type="component" value="Unassembled WGS sequence"/>
</dbReference>
<accession>A0A3M5RDM6</accession>
<evidence type="ECO:0008006" key="4">
    <source>
        <dbReference type="Google" id="ProtNLM"/>
    </source>
</evidence>
<proteinExistence type="predicted"/>
<gene>
    <name evidence="2" type="ORF">ALP36_04984</name>
</gene>
<dbReference type="InterPro" id="IPR008875">
    <property type="entry name" value="TraX"/>
</dbReference>
<name>A0A3M5RDM6_9PSED</name>
<keyword evidence="1" id="KW-0812">Transmembrane</keyword>
<evidence type="ECO:0000313" key="3">
    <source>
        <dbReference type="Proteomes" id="UP000274212"/>
    </source>
</evidence>
<comment type="caution">
    <text evidence="2">The sequence shown here is derived from an EMBL/GenBank/DDBJ whole genome shotgun (WGS) entry which is preliminary data.</text>
</comment>
<feature type="transmembrane region" description="Helical" evidence="1">
    <location>
        <begin position="21"/>
        <end position="40"/>
    </location>
</feature>
<dbReference type="EMBL" id="RBTT01000231">
    <property type="protein sequence ID" value="RMU07129.1"/>
    <property type="molecule type" value="Genomic_DNA"/>
</dbReference>
<keyword evidence="1" id="KW-0472">Membrane</keyword>
<organism evidence="2 3">
    <name type="scientific">Pseudomonas syringae pv. coriandricola</name>
    <dbReference type="NCBI Taxonomy" id="264453"/>
    <lineage>
        <taxon>Bacteria</taxon>
        <taxon>Pseudomonadati</taxon>
        <taxon>Pseudomonadota</taxon>
        <taxon>Gammaproteobacteria</taxon>
        <taxon>Pseudomonadales</taxon>
        <taxon>Pseudomonadaceae</taxon>
        <taxon>Pseudomonas</taxon>
    </lineage>
</organism>
<keyword evidence="1" id="KW-1133">Transmembrane helix</keyword>
<evidence type="ECO:0000313" key="2">
    <source>
        <dbReference type="EMBL" id="RMU07129.1"/>
    </source>
</evidence>
<sequence length="43" mass="4980">MLAIALLRTKPEFSVIPMRRWAYAIYPLHFLVLLGVRVVLGRV</sequence>
<dbReference type="Pfam" id="PF05857">
    <property type="entry name" value="TraX"/>
    <property type="match status" value="1"/>
</dbReference>
<protein>
    <recommendedName>
        <fullName evidence="4">TraX protein</fullName>
    </recommendedName>
</protein>
<dbReference type="AlphaFoldDB" id="A0A3M5RDM6"/>